<evidence type="ECO:0000313" key="2">
    <source>
        <dbReference type="Proteomes" id="UP000546464"/>
    </source>
</evidence>
<accession>A0A842HFR3</accession>
<evidence type="ECO:0000313" key="1">
    <source>
        <dbReference type="EMBL" id="MBC2594878.1"/>
    </source>
</evidence>
<evidence type="ECO:0008006" key="3">
    <source>
        <dbReference type="Google" id="ProtNLM"/>
    </source>
</evidence>
<dbReference type="AlphaFoldDB" id="A0A842HFR3"/>
<dbReference type="EMBL" id="JACHVB010000034">
    <property type="protein sequence ID" value="MBC2594878.1"/>
    <property type="molecule type" value="Genomic_DNA"/>
</dbReference>
<proteinExistence type="predicted"/>
<comment type="caution">
    <text evidence="1">The sequence shown here is derived from an EMBL/GenBank/DDBJ whole genome shotgun (WGS) entry which is preliminary data.</text>
</comment>
<dbReference type="Proteomes" id="UP000546464">
    <property type="component" value="Unassembled WGS sequence"/>
</dbReference>
<dbReference type="RefSeq" id="WP_185675838.1">
    <property type="nucleotide sequence ID" value="NZ_JACHVB010000034.1"/>
</dbReference>
<gene>
    <name evidence="1" type="ORF">H5P28_11480</name>
</gene>
<sequence length="204" mass="22191">MCVKYPHTLNRKSFTVHDNPDTTTVIMVNMDGQFFSVSAQDYTPLLRAMESELSDYPNAAVYVVKGETDAAAMLAKHTGIRRFIYIAHGVEPGFFQGQTPETTILDGVCYPQLSDGIAFAVSPMWEAFKEASAPDAKLELISCRVGGNSDYLHQLANATDAQVIAYSGTIMSNSVFLHKPGKVVVEPTEPTHENTSPTLVTAAN</sequence>
<protein>
    <recommendedName>
        <fullName evidence="3">DUF4347 domain-containing protein</fullName>
    </recommendedName>
</protein>
<name>A0A842HFR3_9BACT</name>
<organism evidence="1 2">
    <name type="scientific">Ruficoccus amylovorans</name>
    <dbReference type="NCBI Taxonomy" id="1804625"/>
    <lineage>
        <taxon>Bacteria</taxon>
        <taxon>Pseudomonadati</taxon>
        <taxon>Verrucomicrobiota</taxon>
        <taxon>Opitutia</taxon>
        <taxon>Puniceicoccales</taxon>
        <taxon>Cerasicoccaceae</taxon>
        <taxon>Ruficoccus</taxon>
    </lineage>
</organism>
<keyword evidence="2" id="KW-1185">Reference proteome</keyword>
<reference evidence="1 2" key="1">
    <citation type="submission" date="2020-07" db="EMBL/GenBank/DDBJ databases">
        <authorList>
            <person name="Feng X."/>
        </authorList>
    </citation>
    <scope>NUCLEOTIDE SEQUENCE [LARGE SCALE GENOMIC DNA]</scope>
    <source>
        <strain evidence="1 2">JCM31066</strain>
    </source>
</reference>